<keyword evidence="1" id="KW-0472">Membrane</keyword>
<evidence type="ECO:0000256" key="1">
    <source>
        <dbReference type="SAM" id="Phobius"/>
    </source>
</evidence>
<accession>A0ABM9GBC4</accession>
<evidence type="ECO:0000313" key="2">
    <source>
        <dbReference type="EMBL" id="CAH8248507.1"/>
    </source>
</evidence>
<gene>
    <name evidence="2" type="ORF">WJ0W_007175</name>
</gene>
<dbReference type="Proteomes" id="UP001154322">
    <property type="component" value="Unassembled WGS sequence"/>
</dbReference>
<proteinExistence type="predicted"/>
<feature type="transmembrane region" description="Helical" evidence="1">
    <location>
        <begin position="20"/>
        <end position="46"/>
    </location>
</feature>
<keyword evidence="1" id="KW-1133">Transmembrane helix</keyword>
<sequence>MMDLPYITFFSDKNIAQFFQYVGALLYIVMPILLIMAATLLAGHLLRTVKGAFSKKEENYDVKAEVKDVKY</sequence>
<name>A0ABM9GBC4_9BACL</name>
<organism evidence="2 3">
    <name type="scientific">Paenibacillus melissococcoides</name>
    <dbReference type="NCBI Taxonomy" id="2912268"/>
    <lineage>
        <taxon>Bacteria</taxon>
        <taxon>Bacillati</taxon>
        <taxon>Bacillota</taxon>
        <taxon>Bacilli</taxon>
        <taxon>Bacillales</taxon>
        <taxon>Paenibacillaceae</taxon>
        <taxon>Paenibacillus</taxon>
    </lineage>
</organism>
<comment type="caution">
    <text evidence="2">The sequence shown here is derived from an EMBL/GenBank/DDBJ whole genome shotgun (WGS) entry which is preliminary data.</text>
</comment>
<protein>
    <submittedName>
        <fullName evidence="2">Uncharacterized protein</fullName>
    </submittedName>
</protein>
<keyword evidence="3" id="KW-1185">Reference proteome</keyword>
<dbReference type="EMBL" id="CALYLO010000011">
    <property type="protein sequence ID" value="CAH8248507.1"/>
    <property type="molecule type" value="Genomic_DNA"/>
</dbReference>
<reference evidence="2" key="1">
    <citation type="submission" date="2022-06" db="EMBL/GenBank/DDBJ databases">
        <authorList>
            <person name="Dietemann V."/>
            <person name="Ory F."/>
            <person name="Dainat B."/>
            <person name="Oberhansli S."/>
        </authorList>
    </citation>
    <scope>NUCLEOTIDE SEQUENCE</scope>
    <source>
        <strain evidence="2">Ena-SAMPLE-TAB-26-04-2022-14:26:32:270-5432</strain>
    </source>
</reference>
<evidence type="ECO:0000313" key="3">
    <source>
        <dbReference type="Proteomes" id="UP001154322"/>
    </source>
</evidence>
<keyword evidence="1" id="KW-0812">Transmembrane</keyword>
<dbReference type="RefSeq" id="WP_213430569.1">
    <property type="nucleotide sequence ID" value="NZ_AP031290.1"/>
</dbReference>